<dbReference type="Pfam" id="PF00240">
    <property type="entry name" value="ubiquitin"/>
    <property type="match status" value="1"/>
</dbReference>
<dbReference type="PRINTS" id="PR00348">
    <property type="entry name" value="UBIQUITIN"/>
</dbReference>
<organism evidence="3 4">
    <name type="scientific">Elysia chlorotica</name>
    <name type="common">Eastern emerald elysia</name>
    <name type="synonym">Sea slug</name>
    <dbReference type="NCBI Taxonomy" id="188477"/>
    <lineage>
        <taxon>Eukaryota</taxon>
        <taxon>Metazoa</taxon>
        <taxon>Spiralia</taxon>
        <taxon>Lophotrochozoa</taxon>
        <taxon>Mollusca</taxon>
        <taxon>Gastropoda</taxon>
        <taxon>Heterobranchia</taxon>
        <taxon>Euthyneura</taxon>
        <taxon>Panpulmonata</taxon>
        <taxon>Sacoglossa</taxon>
        <taxon>Placobranchoidea</taxon>
        <taxon>Plakobranchidae</taxon>
        <taxon>Elysia</taxon>
    </lineage>
</organism>
<dbReference type="InterPro" id="IPR000626">
    <property type="entry name" value="Ubiquitin-like_dom"/>
</dbReference>
<evidence type="ECO:0000313" key="3">
    <source>
        <dbReference type="EMBL" id="RUS77486.1"/>
    </source>
</evidence>
<dbReference type="PROSITE" id="PS50053">
    <property type="entry name" value="UBIQUITIN_2"/>
    <property type="match status" value="1"/>
</dbReference>
<dbReference type="InterPro" id="IPR029071">
    <property type="entry name" value="Ubiquitin-like_domsf"/>
</dbReference>
<name>A0A3S1BXJ8_ELYCH</name>
<dbReference type="AlphaFoldDB" id="A0A3S1BXJ8"/>
<dbReference type="STRING" id="188477.A0A3S1BXJ8"/>
<keyword evidence="4" id="KW-1185">Reference proteome</keyword>
<gene>
    <name evidence="3" type="ORF">EGW08_014733</name>
</gene>
<protein>
    <recommendedName>
        <fullName evidence="2">Ubiquitin-like domain-containing protein</fullName>
    </recommendedName>
</protein>
<dbReference type="FunFam" id="3.10.20.90:FF:000465">
    <property type="entry name" value="E3 ubiquitin-protein ligase UHRF1-like Protein"/>
    <property type="match status" value="1"/>
</dbReference>
<proteinExistence type="predicted"/>
<evidence type="ECO:0000256" key="1">
    <source>
        <dbReference type="SAM" id="MobiDB-lite"/>
    </source>
</evidence>
<dbReference type="CDD" id="cd01797">
    <property type="entry name" value="Ubl_UHRF"/>
    <property type="match status" value="1"/>
</dbReference>
<feature type="non-terminal residue" evidence="3">
    <location>
        <position position="136"/>
    </location>
</feature>
<evidence type="ECO:0000313" key="4">
    <source>
        <dbReference type="Proteomes" id="UP000271974"/>
    </source>
</evidence>
<feature type="region of interest" description="Disordered" evidence="1">
    <location>
        <begin position="74"/>
        <end position="136"/>
    </location>
</feature>
<dbReference type="EMBL" id="RQTK01000576">
    <property type="protein sequence ID" value="RUS77486.1"/>
    <property type="molecule type" value="Genomic_DNA"/>
</dbReference>
<evidence type="ECO:0000259" key="2">
    <source>
        <dbReference type="PROSITE" id="PS50053"/>
    </source>
</evidence>
<sequence>MWIQVRLMGGKKTYTVNNLSKLSKIETLRKRLVEPFNVEPDNQRLFFRGKQMEDGHTLFDYDVGLNDLIQLLAREDTPKKNEKDNDVSEKEECFASEISLSDDEVSSDKENKEKVQEKTREESDDVKPLPPGHIYK</sequence>
<accession>A0A3S1BXJ8</accession>
<feature type="domain" description="Ubiquitin-like" evidence="2">
    <location>
        <begin position="1"/>
        <end position="78"/>
    </location>
</feature>
<dbReference type="SUPFAM" id="SSF54236">
    <property type="entry name" value="Ubiquitin-like"/>
    <property type="match status" value="1"/>
</dbReference>
<dbReference type="InterPro" id="IPR019956">
    <property type="entry name" value="Ubiquitin_dom"/>
</dbReference>
<dbReference type="OrthoDB" id="428577at2759"/>
<dbReference type="Proteomes" id="UP000271974">
    <property type="component" value="Unassembled WGS sequence"/>
</dbReference>
<comment type="caution">
    <text evidence="3">The sequence shown here is derived from an EMBL/GenBank/DDBJ whole genome shotgun (WGS) entry which is preliminary data.</text>
</comment>
<feature type="compositionally biased region" description="Basic and acidic residues" evidence="1">
    <location>
        <begin position="74"/>
        <end position="93"/>
    </location>
</feature>
<feature type="compositionally biased region" description="Basic and acidic residues" evidence="1">
    <location>
        <begin position="106"/>
        <end position="127"/>
    </location>
</feature>
<dbReference type="Gene3D" id="3.10.20.90">
    <property type="entry name" value="Phosphatidylinositol 3-kinase Catalytic Subunit, Chain A, domain 1"/>
    <property type="match status" value="1"/>
</dbReference>
<reference evidence="3 4" key="1">
    <citation type="submission" date="2019-01" db="EMBL/GenBank/DDBJ databases">
        <title>A draft genome assembly of the solar-powered sea slug Elysia chlorotica.</title>
        <authorList>
            <person name="Cai H."/>
            <person name="Li Q."/>
            <person name="Fang X."/>
            <person name="Li J."/>
            <person name="Curtis N.E."/>
            <person name="Altenburger A."/>
            <person name="Shibata T."/>
            <person name="Feng M."/>
            <person name="Maeda T."/>
            <person name="Schwartz J.A."/>
            <person name="Shigenobu S."/>
            <person name="Lundholm N."/>
            <person name="Nishiyama T."/>
            <person name="Yang H."/>
            <person name="Hasebe M."/>
            <person name="Li S."/>
            <person name="Pierce S.K."/>
            <person name="Wang J."/>
        </authorList>
    </citation>
    <scope>NUCLEOTIDE SEQUENCE [LARGE SCALE GENOMIC DNA]</scope>
    <source>
        <strain evidence="3">EC2010</strain>
        <tissue evidence="3">Whole organism of an adult</tissue>
    </source>
</reference>